<evidence type="ECO:0000313" key="7">
    <source>
        <dbReference type="EMBL" id="MEJ8850860.1"/>
    </source>
</evidence>
<dbReference type="PROSITE" id="PS00622">
    <property type="entry name" value="HTH_LUXR_1"/>
    <property type="match status" value="1"/>
</dbReference>
<dbReference type="SMART" id="SM00448">
    <property type="entry name" value="REC"/>
    <property type="match status" value="1"/>
</dbReference>
<keyword evidence="3" id="KW-0804">Transcription</keyword>
<dbReference type="Gene3D" id="3.40.50.2300">
    <property type="match status" value="1"/>
</dbReference>
<dbReference type="Pfam" id="PF00196">
    <property type="entry name" value="GerE"/>
    <property type="match status" value="1"/>
</dbReference>
<evidence type="ECO:0000313" key="8">
    <source>
        <dbReference type="Proteomes" id="UP001385892"/>
    </source>
</evidence>
<dbReference type="Gene3D" id="1.10.10.10">
    <property type="entry name" value="Winged helix-like DNA-binding domain superfamily/Winged helix DNA-binding domain"/>
    <property type="match status" value="1"/>
</dbReference>
<dbReference type="Pfam" id="PF00072">
    <property type="entry name" value="Response_reg"/>
    <property type="match status" value="1"/>
</dbReference>
<dbReference type="PROSITE" id="PS50043">
    <property type="entry name" value="HTH_LUXR_2"/>
    <property type="match status" value="1"/>
</dbReference>
<dbReference type="PANTHER" id="PTHR44688:SF16">
    <property type="entry name" value="DNA-BINDING TRANSCRIPTIONAL ACTIVATOR DEVR_DOSR"/>
    <property type="match status" value="1"/>
</dbReference>
<dbReference type="CDD" id="cd17537">
    <property type="entry name" value="REC_FixJ"/>
    <property type="match status" value="1"/>
</dbReference>
<dbReference type="Proteomes" id="UP001385892">
    <property type="component" value="Unassembled WGS sequence"/>
</dbReference>
<dbReference type="CDD" id="cd06170">
    <property type="entry name" value="LuxR_C_like"/>
    <property type="match status" value="1"/>
</dbReference>
<organism evidence="7 8">
    <name type="scientific">Variovorax rhizosphaerae</name>
    <dbReference type="NCBI Taxonomy" id="1836200"/>
    <lineage>
        <taxon>Bacteria</taxon>
        <taxon>Pseudomonadati</taxon>
        <taxon>Pseudomonadota</taxon>
        <taxon>Betaproteobacteria</taxon>
        <taxon>Burkholderiales</taxon>
        <taxon>Comamonadaceae</taxon>
        <taxon>Variovorax</taxon>
    </lineage>
</organism>
<dbReference type="SUPFAM" id="SSF52172">
    <property type="entry name" value="CheY-like"/>
    <property type="match status" value="1"/>
</dbReference>
<evidence type="ECO:0000256" key="1">
    <source>
        <dbReference type="ARBA" id="ARBA00023015"/>
    </source>
</evidence>
<keyword evidence="4" id="KW-0597">Phosphoprotein</keyword>
<keyword evidence="1" id="KW-0805">Transcription regulation</keyword>
<feature type="modified residue" description="4-aspartylphosphate" evidence="4">
    <location>
        <position position="55"/>
    </location>
</feature>
<comment type="caution">
    <text evidence="7">The sequence shown here is derived from an EMBL/GenBank/DDBJ whole genome shotgun (WGS) entry which is preliminary data.</text>
</comment>
<dbReference type="InterPro" id="IPR000792">
    <property type="entry name" value="Tscrpt_reg_LuxR_C"/>
</dbReference>
<name>A0ABU8WTH9_9BURK</name>
<dbReference type="InterPro" id="IPR001789">
    <property type="entry name" value="Sig_transdc_resp-reg_receiver"/>
</dbReference>
<evidence type="ECO:0000256" key="3">
    <source>
        <dbReference type="ARBA" id="ARBA00023163"/>
    </source>
</evidence>
<keyword evidence="2" id="KW-0238">DNA-binding</keyword>
<evidence type="ECO:0000259" key="6">
    <source>
        <dbReference type="PROSITE" id="PS50110"/>
    </source>
</evidence>
<sequence>MSTEQTVFIVDDDEAYRDSVKELVNSVGTSAATYGSALEFLETFDPERPGCLVLDVRMMRMSGIALQTKLATMGARLPIVFISGHGDIEMAVKAIKDGAVDFVQKPYREQQLLDAIDEALRRDAAWRNKPAHAVPGKQGGSLTGRVAALTQREREIMALALDGLPNKLIAKQLSLSHRTVEHHRSRLLEKFGVGSIVELMRLMREESGPVDFQVK</sequence>
<dbReference type="SUPFAM" id="SSF46894">
    <property type="entry name" value="C-terminal effector domain of the bipartite response regulators"/>
    <property type="match status" value="1"/>
</dbReference>
<evidence type="ECO:0000259" key="5">
    <source>
        <dbReference type="PROSITE" id="PS50043"/>
    </source>
</evidence>
<dbReference type="PROSITE" id="PS50110">
    <property type="entry name" value="RESPONSE_REGULATORY"/>
    <property type="match status" value="1"/>
</dbReference>
<gene>
    <name evidence="7" type="ORF">WKW82_29765</name>
</gene>
<proteinExistence type="predicted"/>
<dbReference type="EMBL" id="JBBKZT010000017">
    <property type="protein sequence ID" value="MEJ8850860.1"/>
    <property type="molecule type" value="Genomic_DNA"/>
</dbReference>
<dbReference type="RefSeq" id="WP_340346330.1">
    <property type="nucleotide sequence ID" value="NZ_JBBKZT010000017.1"/>
</dbReference>
<dbReference type="InterPro" id="IPR036388">
    <property type="entry name" value="WH-like_DNA-bd_sf"/>
</dbReference>
<protein>
    <submittedName>
        <fullName evidence="7">Response regulator</fullName>
    </submittedName>
</protein>
<dbReference type="PRINTS" id="PR00038">
    <property type="entry name" value="HTHLUXR"/>
</dbReference>
<dbReference type="SMART" id="SM00421">
    <property type="entry name" value="HTH_LUXR"/>
    <property type="match status" value="1"/>
</dbReference>
<keyword evidence="8" id="KW-1185">Reference proteome</keyword>
<reference evidence="7 8" key="1">
    <citation type="submission" date="2024-03" db="EMBL/GenBank/DDBJ databases">
        <title>Novel species of the genus Variovorax.</title>
        <authorList>
            <person name="Liu Q."/>
            <person name="Xin Y.-H."/>
        </authorList>
    </citation>
    <scope>NUCLEOTIDE SEQUENCE [LARGE SCALE GENOMIC DNA]</scope>
    <source>
        <strain evidence="7 8">KACC 18900</strain>
    </source>
</reference>
<dbReference type="InterPro" id="IPR016032">
    <property type="entry name" value="Sig_transdc_resp-reg_C-effctor"/>
</dbReference>
<accession>A0ABU8WTH9</accession>
<evidence type="ECO:0000256" key="2">
    <source>
        <dbReference type="ARBA" id="ARBA00023125"/>
    </source>
</evidence>
<feature type="domain" description="Response regulatory" evidence="6">
    <location>
        <begin position="6"/>
        <end position="120"/>
    </location>
</feature>
<dbReference type="PANTHER" id="PTHR44688">
    <property type="entry name" value="DNA-BINDING TRANSCRIPTIONAL ACTIVATOR DEVR_DOSR"/>
    <property type="match status" value="1"/>
</dbReference>
<dbReference type="InterPro" id="IPR011006">
    <property type="entry name" value="CheY-like_superfamily"/>
</dbReference>
<feature type="domain" description="HTH luxR-type" evidence="5">
    <location>
        <begin position="142"/>
        <end position="207"/>
    </location>
</feature>
<evidence type="ECO:0000256" key="4">
    <source>
        <dbReference type="PROSITE-ProRule" id="PRU00169"/>
    </source>
</evidence>